<evidence type="ECO:0000313" key="6">
    <source>
        <dbReference type="Proteomes" id="UP000256708"/>
    </source>
</evidence>
<dbReference type="SUPFAM" id="SSF49313">
    <property type="entry name" value="Cadherin-like"/>
    <property type="match status" value="1"/>
</dbReference>
<dbReference type="RefSeq" id="WP_115567001.1">
    <property type="nucleotide sequence ID" value="NZ_QRGR01000021.1"/>
</dbReference>
<protein>
    <submittedName>
        <fullName evidence="5">T9SS C-terminal target domain-containing protein</fullName>
    </submittedName>
</protein>
<dbReference type="Pfam" id="PF13385">
    <property type="entry name" value="Laminin_G_3"/>
    <property type="match status" value="2"/>
</dbReference>
<dbReference type="InterPro" id="IPR001791">
    <property type="entry name" value="Laminin_G"/>
</dbReference>
<dbReference type="GO" id="GO:0005975">
    <property type="term" value="P:carbohydrate metabolic process"/>
    <property type="evidence" value="ECO:0007669"/>
    <property type="project" value="UniProtKB-ARBA"/>
</dbReference>
<feature type="domain" description="Laminin G" evidence="4">
    <location>
        <begin position="97"/>
        <end position="274"/>
    </location>
</feature>
<dbReference type="EMBL" id="QRGR01000021">
    <property type="protein sequence ID" value="RDV13692.1"/>
    <property type="molecule type" value="Genomic_DNA"/>
</dbReference>
<evidence type="ECO:0000256" key="2">
    <source>
        <dbReference type="ARBA" id="ARBA00023157"/>
    </source>
</evidence>
<feature type="chain" id="PRO_5017787209" evidence="3">
    <location>
        <begin position="48"/>
        <end position="773"/>
    </location>
</feature>
<dbReference type="PANTHER" id="PTHR47635:SF2">
    <property type="entry name" value="LAMG-LIKE JELLYROLL FOLD DOMAIN-CONTAINING PROTEIN"/>
    <property type="match status" value="1"/>
</dbReference>
<evidence type="ECO:0000256" key="1">
    <source>
        <dbReference type="ARBA" id="ARBA00022729"/>
    </source>
</evidence>
<sequence>MKNVYPPVHTILSTPYPATLFGSDRSCVLKPLFFLFFALLMCGKATAAGTADFETCPPGLQHHFGFDEQQDGGYVDGVSGNKALCPSCPSTAASLFGGAQLFGNGNKINFTDIDNFNWGLEGSFTIEFWIQTTARPSQNMVVIGRNATESSMMWWAGVDTEGYAVFELWDKERNGFSMRHEGKKVNDGEWHHIAVVRDNNMKFNILYVDGFAVEGFEYFYKKGFESAAPVNIGYLNLDKGYHYTGLLDELMVYNRALEYTEINEQYNSGAGSYCGPKEIAPQIVSDPKTFGVEGQTYTYTIKATGSPAPAYRLVSGPAGMAVNASTGAVDWVPATPGKFSVVVKAENSTGQDEQQYEITVKKGMDEQNGILHHWMLNESQGLTYKDFYTPYDAHSEQATRPSPVFGVIGSGQSFDGVDDEVDVSQSMNFDWDATDNFTIELWVRSTTGTTPDNKVFIGRDAKDTYGHWWLGSDDKGYAGFQLRNSDYDGGYIGSSGPKLNDGAWHQVVAVRNSNSSLNSLYVDGKKVAEKSFTYRNGFATLAPVNIGYLNRSHGYYYKGDLDEVKLFGRALSASEIQERYAKVSDAITELISFEGRFVVNEVNLDWETAAEFNNDYFVVERGTGEDDFIEIGRVTATGTTNQQSAYRFVDEFPMDGLNHYRLKIMKKNGLFTYSPTVIVEKAGFNASSFFVYPNPLSGGDVNIKVTNLPKGENVIFMMSDFSGKKLLQEDVTTDAVGVVQMVLPMPDNIRSGIYQLSMITKKQTISRKLVVVR</sequence>
<dbReference type="GO" id="GO:0016020">
    <property type="term" value="C:membrane"/>
    <property type="evidence" value="ECO:0007669"/>
    <property type="project" value="InterPro"/>
</dbReference>
<dbReference type="InterPro" id="IPR015919">
    <property type="entry name" value="Cadherin-like_sf"/>
</dbReference>
<dbReference type="InterPro" id="IPR013320">
    <property type="entry name" value="ConA-like_dom_sf"/>
</dbReference>
<feature type="signal peptide" evidence="3">
    <location>
        <begin position="1"/>
        <end position="47"/>
    </location>
</feature>
<evidence type="ECO:0000256" key="3">
    <source>
        <dbReference type="SAM" id="SignalP"/>
    </source>
</evidence>
<dbReference type="InterPro" id="IPR026444">
    <property type="entry name" value="Secre_tail"/>
</dbReference>
<dbReference type="SMART" id="SM00560">
    <property type="entry name" value="LamGL"/>
    <property type="match status" value="2"/>
</dbReference>
<evidence type="ECO:0000259" key="4">
    <source>
        <dbReference type="PROSITE" id="PS50025"/>
    </source>
</evidence>
<dbReference type="InterPro" id="IPR013783">
    <property type="entry name" value="Ig-like_fold"/>
</dbReference>
<proteinExistence type="predicted"/>
<dbReference type="AlphaFoldDB" id="A0A3D8L9P4"/>
<dbReference type="SUPFAM" id="SSF49899">
    <property type="entry name" value="Concanavalin A-like lectins/glucanases"/>
    <property type="match status" value="2"/>
</dbReference>
<comment type="caution">
    <text evidence="5">The sequence shown here is derived from an EMBL/GenBank/DDBJ whole genome shotgun (WGS) entry which is preliminary data.</text>
</comment>
<gene>
    <name evidence="5" type="ORF">DXT99_18150</name>
</gene>
<keyword evidence="1 3" id="KW-0732">Signal</keyword>
<dbReference type="PANTHER" id="PTHR47635">
    <property type="entry name" value="CUB DOMAIN-CONTAINING PROTEIN"/>
    <property type="match status" value="1"/>
</dbReference>
<dbReference type="InterPro" id="IPR006558">
    <property type="entry name" value="LamG-like"/>
</dbReference>
<organism evidence="5 6">
    <name type="scientific">Pontibacter diazotrophicus</name>
    <dbReference type="NCBI Taxonomy" id="1400979"/>
    <lineage>
        <taxon>Bacteria</taxon>
        <taxon>Pseudomonadati</taxon>
        <taxon>Bacteroidota</taxon>
        <taxon>Cytophagia</taxon>
        <taxon>Cytophagales</taxon>
        <taxon>Hymenobacteraceae</taxon>
        <taxon>Pontibacter</taxon>
    </lineage>
</organism>
<reference evidence="6" key="1">
    <citation type="submission" date="2018-08" db="EMBL/GenBank/DDBJ databases">
        <authorList>
            <person name="Liu Z.-W."/>
            <person name="Du Z.-J."/>
        </authorList>
    </citation>
    <scope>NUCLEOTIDE SEQUENCE [LARGE SCALE GENOMIC DNA]</scope>
    <source>
        <strain evidence="6">H4X</strain>
    </source>
</reference>
<dbReference type="PROSITE" id="PS50025">
    <property type="entry name" value="LAM_G_DOMAIN"/>
    <property type="match status" value="1"/>
</dbReference>
<dbReference type="Gene3D" id="2.60.40.10">
    <property type="entry name" value="Immunoglobulins"/>
    <property type="match status" value="1"/>
</dbReference>
<name>A0A3D8L9P4_9BACT</name>
<dbReference type="Pfam" id="PF05345">
    <property type="entry name" value="He_PIG"/>
    <property type="match status" value="1"/>
</dbReference>
<keyword evidence="6" id="KW-1185">Reference proteome</keyword>
<dbReference type="Gene3D" id="2.60.120.200">
    <property type="match status" value="2"/>
</dbReference>
<evidence type="ECO:0000313" key="5">
    <source>
        <dbReference type="EMBL" id="RDV13692.1"/>
    </source>
</evidence>
<dbReference type="NCBIfam" id="TIGR04183">
    <property type="entry name" value="Por_Secre_tail"/>
    <property type="match status" value="1"/>
</dbReference>
<keyword evidence="2" id="KW-1015">Disulfide bond</keyword>
<dbReference type="Proteomes" id="UP000256708">
    <property type="component" value="Unassembled WGS sequence"/>
</dbReference>
<dbReference type="OrthoDB" id="9768966at2"/>
<dbReference type="GO" id="GO:0005509">
    <property type="term" value="F:calcium ion binding"/>
    <property type="evidence" value="ECO:0007669"/>
    <property type="project" value="InterPro"/>
</dbReference>
<dbReference type="GO" id="GO:0004553">
    <property type="term" value="F:hydrolase activity, hydrolyzing O-glycosyl compounds"/>
    <property type="evidence" value="ECO:0007669"/>
    <property type="project" value="UniProtKB-ARBA"/>
</dbReference>
<accession>A0A3D8L9P4</accession>